<evidence type="ECO:0000256" key="19">
    <source>
        <dbReference type="PROSITE-ProRule" id="PRU00121"/>
    </source>
</evidence>
<dbReference type="InterPro" id="IPR002011">
    <property type="entry name" value="Tyr_kinase_rcpt_2_CS"/>
</dbReference>
<keyword evidence="15" id="KW-0325">Glycoprotein</keyword>
<sequence>MDLLQINDPRVFLIPLVLLVAVIAAPQSGPAAAGLSDTVPMATTQAPGGYVRVDFVMKNMTKYTGESLRLRCEITGDPAPRYRWFRNEVSLKNEDMGGRINIKRTHWGSRLRLDNLQMDDAGTFACQGLNQYGRKSTSGQLTILPGPNPNAKPDLDDPNLGDSDNSEFDDTYGIDYYKEHLPDTPDTGWNGGIYDTGMYGEEARQMEGFCQPYKGAACHKFLANKSIYVTSKVQQKQIDERLATAYSVIAQSSDLSANCAKYAIPSLCFNAFPLCDNSGPKPKPKKICREECVALEDTICKNEFLIASANPLIADKIILPKCDILPLPGTPEAANCLSVGALGPSRNLDIRHTCYNGTGNTYRGTVSHTLSGYECQKWNENSPHNPMSFFQTSSFPELGDHNYCRNPGNREDAPWCFTRNPNVPRELCSIPKCSEVKGSEGVSEIIMILVPCIAVPLALALLLFIICMCKRNKQALKDKTAKRSNGNMELSPLTSKQSLRSTEYPMSCIRFLQELGEGAFGKVYKGELIGYPSEHAITKVAIKTVKDNAASKTQTDFKKEIDLMEDLKHPNIVCLIGVCLREEPHCMLFEFMAHGDLHEYLQTHSPHSDVSISDDDTTPHVLDQSDMFYIANQVAAGMEYLATHHFVHRDLACRNILVGENVTVKISDFGLSRDIYSSDYYRVQSKSLLPVRWMPPEAILYGKFSVESDIWSYGVVLWEIFSYGLQPYYGFSNQEVIEMIRARQVLPCPDDCPSRMYTLMIECWHEVAGRRPHFREINTRLRHWRGESLAVHNHVAHSQSGHSSSAPSSHHSTGPSNNTQTSQITNQSLGHRPMPTTIPPPTQPPVNPYQLLQQHQMMQQQMMQ</sequence>
<keyword evidence="11 23" id="KW-0472">Membrane</keyword>
<reference evidence="25" key="1">
    <citation type="submission" date="2022-03" db="EMBL/GenBank/DDBJ databases">
        <authorList>
            <person name="Martin C."/>
        </authorList>
    </citation>
    <scope>NUCLEOTIDE SEQUENCE</scope>
</reference>
<keyword evidence="10" id="KW-0770">Synapse</keyword>
<dbReference type="PROSITE" id="PS50835">
    <property type="entry name" value="IG_LIKE"/>
    <property type="match status" value="1"/>
</dbReference>
<keyword evidence="7" id="KW-0418">Kinase</keyword>
<evidence type="ECO:0000256" key="10">
    <source>
        <dbReference type="ARBA" id="ARBA00023018"/>
    </source>
</evidence>
<dbReference type="SMART" id="SM00409">
    <property type="entry name" value="IG"/>
    <property type="match status" value="1"/>
</dbReference>
<dbReference type="InterPro" id="IPR013806">
    <property type="entry name" value="Kringle-like"/>
</dbReference>
<dbReference type="GO" id="GO:0005524">
    <property type="term" value="F:ATP binding"/>
    <property type="evidence" value="ECO:0007669"/>
    <property type="project" value="UniProtKB-UniRule"/>
</dbReference>
<dbReference type="InterPro" id="IPR011009">
    <property type="entry name" value="Kinase-like_dom_sf"/>
</dbReference>
<name>A0A8J1UWX4_OWEFU</name>
<dbReference type="AlphaFoldDB" id="A0A8J1UWX4"/>
<keyword evidence="26" id="KW-1185">Reference proteome</keyword>
<feature type="chain" id="PRO_5043949864" description="Tyrosine-protein kinase receptor" evidence="24">
    <location>
        <begin position="25"/>
        <end position="864"/>
    </location>
</feature>
<organism evidence="25 26">
    <name type="scientific">Owenia fusiformis</name>
    <name type="common">Polychaete worm</name>
    <dbReference type="NCBI Taxonomy" id="6347"/>
    <lineage>
        <taxon>Eukaryota</taxon>
        <taxon>Metazoa</taxon>
        <taxon>Spiralia</taxon>
        <taxon>Lophotrochozoa</taxon>
        <taxon>Annelida</taxon>
        <taxon>Polychaeta</taxon>
        <taxon>Sedentaria</taxon>
        <taxon>Canalipalpata</taxon>
        <taxon>Sabellida</taxon>
        <taxon>Oweniida</taxon>
        <taxon>Oweniidae</taxon>
        <taxon>Owenia</taxon>
    </lineage>
</organism>
<dbReference type="InterPro" id="IPR041775">
    <property type="entry name" value="Ror-like_CRD"/>
</dbReference>
<evidence type="ECO:0000256" key="20">
    <source>
        <dbReference type="PROSITE-ProRule" id="PRU10141"/>
    </source>
</evidence>
<keyword evidence="13" id="KW-1015">Disulfide bond</keyword>
<accession>A0A8J1UWX4</accession>
<dbReference type="GO" id="GO:0005886">
    <property type="term" value="C:plasma membrane"/>
    <property type="evidence" value="ECO:0007669"/>
    <property type="project" value="TreeGrafter"/>
</dbReference>
<dbReference type="SUPFAM" id="SSF57440">
    <property type="entry name" value="Kringle-like"/>
    <property type="match status" value="1"/>
</dbReference>
<dbReference type="InterPro" id="IPR017441">
    <property type="entry name" value="Protein_kinase_ATP_BS"/>
</dbReference>
<dbReference type="EC" id="2.7.10.1" evidence="21"/>
<dbReference type="SMART" id="SM00219">
    <property type="entry name" value="TyrKc"/>
    <property type="match status" value="1"/>
</dbReference>
<dbReference type="PROSITE" id="PS50070">
    <property type="entry name" value="KRINGLE_2"/>
    <property type="match status" value="1"/>
</dbReference>
<keyword evidence="12" id="KW-0829">Tyrosine-protein kinase</keyword>
<dbReference type="Gene3D" id="2.40.20.10">
    <property type="entry name" value="Plasminogen Kringle 4"/>
    <property type="match status" value="1"/>
</dbReference>
<keyword evidence="16" id="KW-0393">Immunoglobulin domain</keyword>
<dbReference type="OrthoDB" id="2431000at2759"/>
<keyword evidence="5 21" id="KW-0812">Transmembrane</keyword>
<feature type="region of interest" description="Disordered" evidence="22">
    <location>
        <begin position="138"/>
        <end position="164"/>
    </location>
</feature>
<dbReference type="InterPro" id="IPR001245">
    <property type="entry name" value="Ser-Thr/Tyr_kinase_cat_dom"/>
</dbReference>
<keyword evidence="8 20" id="KW-0067">ATP-binding</keyword>
<dbReference type="PROSITE" id="PS50011">
    <property type="entry name" value="PROTEIN_KINASE_DOM"/>
    <property type="match status" value="1"/>
</dbReference>
<feature type="region of interest" description="Disordered" evidence="22">
    <location>
        <begin position="794"/>
        <end position="848"/>
    </location>
</feature>
<dbReference type="Gene3D" id="1.10.2000.10">
    <property type="entry name" value="Frizzled cysteine-rich domain"/>
    <property type="match status" value="1"/>
</dbReference>
<dbReference type="PRINTS" id="PR00018">
    <property type="entry name" value="KRINGLE"/>
</dbReference>
<evidence type="ECO:0000256" key="13">
    <source>
        <dbReference type="ARBA" id="ARBA00023157"/>
    </source>
</evidence>
<evidence type="ECO:0000256" key="18">
    <source>
        <dbReference type="ARBA" id="ARBA00051243"/>
    </source>
</evidence>
<dbReference type="CDD" id="cd00108">
    <property type="entry name" value="KR"/>
    <property type="match status" value="1"/>
</dbReference>
<dbReference type="InterPro" id="IPR008266">
    <property type="entry name" value="Tyr_kinase_AS"/>
</dbReference>
<dbReference type="GO" id="GO:0007169">
    <property type="term" value="P:cell surface receptor protein tyrosine kinase signaling pathway"/>
    <property type="evidence" value="ECO:0007669"/>
    <property type="project" value="InterPro"/>
</dbReference>
<comment type="subcellular location">
    <subcellularLocation>
        <location evidence="1">Membrane</location>
        <topology evidence="1">Single-pass type I membrane protein</topology>
    </subcellularLocation>
    <subcellularLocation>
        <location evidence="17">Synapse</location>
    </subcellularLocation>
</comment>
<dbReference type="InterPro" id="IPR050122">
    <property type="entry name" value="RTK"/>
</dbReference>
<dbReference type="InterPro" id="IPR013098">
    <property type="entry name" value="Ig_I-set"/>
</dbReference>
<feature type="compositionally biased region" description="Pro residues" evidence="22">
    <location>
        <begin position="836"/>
        <end position="847"/>
    </location>
</feature>
<evidence type="ECO:0000256" key="12">
    <source>
        <dbReference type="ARBA" id="ARBA00023137"/>
    </source>
</evidence>
<dbReference type="PANTHER" id="PTHR24416:SF611">
    <property type="entry name" value="TYROSINE-PROTEIN KINASE TRANSMEMBRANE RECEPTOR ROR"/>
    <property type="match status" value="1"/>
</dbReference>
<dbReference type="FunFam" id="3.30.200.20:FF:000139">
    <property type="entry name" value="inactive tyrosine-protein kinase transmembrane receptor ROR1"/>
    <property type="match status" value="1"/>
</dbReference>
<dbReference type="Pfam" id="PF07714">
    <property type="entry name" value="PK_Tyr_Ser-Thr"/>
    <property type="match status" value="1"/>
</dbReference>
<dbReference type="SMART" id="SM00130">
    <property type="entry name" value="KR"/>
    <property type="match status" value="1"/>
</dbReference>
<keyword evidence="9 23" id="KW-1133">Transmembrane helix</keyword>
<dbReference type="InterPro" id="IPR003598">
    <property type="entry name" value="Ig_sub2"/>
</dbReference>
<evidence type="ECO:0000256" key="6">
    <source>
        <dbReference type="ARBA" id="ARBA00022741"/>
    </source>
</evidence>
<dbReference type="FunFam" id="2.60.40.10:FF:000032">
    <property type="entry name" value="palladin isoform X1"/>
    <property type="match status" value="1"/>
</dbReference>
<dbReference type="InterPro" id="IPR038178">
    <property type="entry name" value="Kringle_sf"/>
</dbReference>
<dbReference type="FunFam" id="1.10.510.10:FF:000116">
    <property type="entry name" value="inactive tyrosine-protein kinase transmembrane receptor ROR1"/>
    <property type="match status" value="1"/>
</dbReference>
<evidence type="ECO:0000256" key="5">
    <source>
        <dbReference type="ARBA" id="ARBA00022692"/>
    </source>
</evidence>
<dbReference type="PROSITE" id="PS00021">
    <property type="entry name" value="KRINGLE_1"/>
    <property type="match status" value="1"/>
</dbReference>
<evidence type="ECO:0000256" key="24">
    <source>
        <dbReference type="SAM" id="SignalP"/>
    </source>
</evidence>
<comment type="catalytic activity">
    <reaction evidence="18 21">
        <text>L-tyrosyl-[protein] + ATP = O-phospho-L-tyrosyl-[protein] + ADP + H(+)</text>
        <dbReference type="Rhea" id="RHEA:10596"/>
        <dbReference type="Rhea" id="RHEA-COMP:10136"/>
        <dbReference type="Rhea" id="RHEA-COMP:20101"/>
        <dbReference type="ChEBI" id="CHEBI:15378"/>
        <dbReference type="ChEBI" id="CHEBI:30616"/>
        <dbReference type="ChEBI" id="CHEBI:46858"/>
        <dbReference type="ChEBI" id="CHEBI:61978"/>
        <dbReference type="ChEBI" id="CHEBI:456216"/>
        <dbReference type="EC" id="2.7.10.1"/>
    </reaction>
</comment>
<evidence type="ECO:0000256" key="3">
    <source>
        <dbReference type="ARBA" id="ARBA00022572"/>
    </source>
</evidence>
<evidence type="ECO:0000256" key="21">
    <source>
        <dbReference type="RuleBase" id="RU000312"/>
    </source>
</evidence>
<feature type="compositionally biased region" description="Polar residues" evidence="22">
    <location>
        <begin position="817"/>
        <end position="829"/>
    </location>
</feature>
<dbReference type="GO" id="GO:0043235">
    <property type="term" value="C:receptor complex"/>
    <property type="evidence" value="ECO:0007669"/>
    <property type="project" value="TreeGrafter"/>
</dbReference>
<dbReference type="InterPro" id="IPR000001">
    <property type="entry name" value="Kringle"/>
</dbReference>
<feature type="signal peptide" evidence="24">
    <location>
        <begin position="1"/>
        <end position="24"/>
    </location>
</feature>
<evidence type="ECO:0000256" key="17">
    <source>
        <dbReference type="ARBA" id="ARBA00034103"/>
    </source>
</evidence>
<dbReference type="GO" id="GO:0017147">
    <property type="term" value="F:Wnt-protein binding"/>
    <property type="evidence" value="ECO:0007669"/>
    <property type="project" value="TreeGrafter"/>
</dbReference>
<evidence type="ECO:0000313" key="26">
    <source>
        <dbReference type="Proteomes" id="UP000749559"/>
    </source>
</evidence>
<dbReference type="Proteomes" id="UP000749559">
    <property type="component" value="Unassembled WGS sequence"/>
</dbReference>
<gene>
    <name evidence="25" type="ORF">OFUS_LOCUS191</name>
</gene>
<keyword evidence="6 20" id="KW-0547">Nucleotide-binding</keyword>
<dbReference type="PROSITE" id="PS00109">
    <property type="entry name" value="PROTEIN_KINASE_TYR"/>
    <property type="match status" value="1"/>
</dbReference>
<dbReference type="CDD" id="cd07459">
    <property type="entry name" value="CRD_TK_ROR_like"/>
    <property type="match status" value="1"/>
</dbReference>
<protein>
    <recommendedName>
        <fullName evidence="21">Tyrosine-protein kinase receptor</fullName>
        <ecNumber evidence="21">2.7.10.1</ecNumber>
    </recommendedName>
</protein>
<evidence type="ECO:0000256" key="8">
    <source>
        <dbReference type="ARBA" id="ARBA00022840"/>
    </source>
</evidence>
<keyword evidence="14 21" id="KW-0675">Receptor</keyword>
<dbReference type="Gene3D" id="2.60.40.10">
    <property type="entry name" value="Immunoglobulins"/>
    <property type="match status" value="1"/>
</dbReference>
<keyword evidence="3 19" id="KW-0420">Kringle</keyword>
<evidence type="ECO:0000256" key="4">
    <source>
        <dbReference type="ARBA" id="ARBA00022679"/>
    </source>
</evidence>
<dbReference type="InterPro" id="IPR020635">
    <property type="entry name" value="Tyr_kinase_cat_dom"/>
</dbReference>
<comment type="caution">
    <text evidence="19">Lacks conserved residue(s) required for the propagation of feature annotation.</text>
</comment>
<evidence type="ECO:0000256" key="7">
    <source>
        <dbReference type="ARBA" id="ARBA00022777"/>
    </source>
</evidence>
<dbReference type="EMBL" id="CAIIXF020000001">
    <property type="protein sequence ID" value="CAH1772423.1"/>
    <property type="molecule type" value="Genomic_DNA"/>
</dbReference>
<dbReference type="PIRSF" id="PIRSF000615">
    <property type="entry name" value="TyrPK_CSF1-R"/>
    <property type="match status" value="1"/>
</dbReference>
<dbReference type="GO" id="GO:0045202">
    <property type="term" value="C:synapse"/>
    <property type="evidence" value="ECO:0007669"/>
    <property type="project" value="UniProtKB-SubCell"/>
</dbReference>
<dbReference type="SMART" id="SM00408">
    <property type="entry name" value="IGc2"/>
    <property type="match status" value="1"/>
</dbReference>
<dbReference type="InterPro" id="IPR036790">
    <property type="entry name" value="Frizzled_dom_sf"/>
</dbReference>
<dbReference type="InterPro" id="IPR018056">
    <property type="entry name" value="Kringle_CS"/>
</dbReference>
<dbReference type="InterPro" id="IPR013783">
    <property type="entry name" value="Ig-like_fold"/>
</dbReference>
<dbReference type="InterPro" id="IPR000719">
    <property type="entry name" value="Prot_kinase_dom"/>
</dbReference>
<keyword evidence="2 21" id="KW-0597">Phosphoprotein</keyword>
<dbReference type="Gene3D" id="3.30.200.20">
    <property type="entry name" value="Phosphorylase Kinase, domain 1"/>
    <property type="match status" value="1"/>
</dbReference>
<feature type="non-terminal residue" evidence="25">
    <location>
        <position position="1"/>
    </location>
</feature>
<proteinExistence type="inferred from homology"/>
<dbReference type="InterPro" id="IPR036179">
    <property type="entry name" value="Ig-like_dom_sf"/>
</dbReference>
<dbReference type="PRINTS" id="PR00109">
    <property type="entry name" value="TYRKINASE"/>
</dbReference>
<dbReference type="PROSITE" id="PS50038">
    <property type="entry name" value="FZ"/>
    <property type="match status" value="1"/>
</dbReference>
<dbReference type="InterPro" id="IPR003599">
    <property type="entry name" value="Ig_sub"/>
</dbReference>
<dbReference type="Pfam" id="PF07679">
    <property type="entry name" value="I-set"/>
    <property type="match status" value="1"/>
</dbReference>
<dbReference type="Pfam" id="PF00051">
    <property type="entry name" value="Kringle"/>
    <property type="match status" value="1"/>
</dbReference>
<comment type="caution">
    <text evidence="25">The sequence shown here is derived from an EMBL/GenBank/DDBJ whole genome shotgun (WGS) entry which is preliminary data.</text>
</comment>
<dbReference type="Gene3D" id="1.10.510.10">
    <property type="entry name" value="Transferase(Phosphotransferase) domain 1"/>
    <property type="match status" value="1"/>
</dbReference>
<evidence type="ECO:0000256" key="2">
    <source>
        <dbReference type="ARBA" id="ARBA00022553"/>
    </source>
</evidence>
<evidence type="ECO:0000256" key="16">
    <source>
        <dbReference type="ARBA" id="ARBA00023319"/>
    </source>
</evidence>
<evidence type="ECO:0000256" key="14">
    <source>
        <dbReference type="ARBA" id="ARBA00023170"/>
    </source>
</evidence>
<keyword evidence="4" id="KW-0808">Transferase</keyword>
<evidence type="ECO:0000256" key="23">
    <source>
        <dbReference type="SAM" id="Phobius"/>
    </source>
</evidence>
<dbReference type="InterPro" id="IPR020067">
    <property type="entry name" value="Frizzled_dom"/>
</dbReference>
<keyword evidence="24" id="KW-0732">Signal</keyword>
<dbReference type="CDD" id="cd05048">
    <property type="entry name" value="PTKc_Ror"/>
    <property type="match status" value="1"/>
</dbReference>
<dbReference type="PROSITE" id="PS00239">
    <property type="entry name" value="RECEPTOR_TYR_KIN_II"/>
    <property type="match status" value="1"/>
</dbReference>
<feature type="binding site" evidence="20">
    <location>
        <position position="543"/>
    </location>
    <ligand>
        <name>ATP</name>
        <dbReference type="ChEBI" id="CHEBI:30616"/>
    </ligand>
</feature>
<feature type="compositionally biased region" description="Low complexity" evidence="22">
    <location>
        <begin position="796"/>
        <end position="816"/>
    </location>
</feature>
<feature type="transmembrane region" description="Helical" evidence="23">
    <location>
        <begin position="445"/>
        <end position="469"/>
    </location>
</feature>
<dbReference type="SUPFAM" id="SSF56112">
    <property type="entry name" value="Protein kinase-like (PK-like)"/>
    <property type="match status" value="1"/>
</dbReference>
<evidence type="ECO:0000256" key="1">
    <source>
        <dbReference type="ARBA" id="ARBA00004479"/>
    </source>
</evidence>
<dbReference type="SMART" id="SM00220">
    <property type="entry name" value="S_TKc"/>
    <property type="match status" value="1"/>
</dbReference>
<comment type="similarity">
    <text evidence="21">Belongs to the protein kinase superfamily. Tyr protein kinase family. Insulin receptor subfamily.</text>
</comment>
<evidence type="ECO:0000313" key="25">
    <source>
        <dbReference type="EMBL" id="CAH1772423.1"/>
    </source>
</evidence>
<dbReference type="PROSITE" id="PS00107">
    <property type="entry name" value="PROTEIN_KINASE_ATP"/>
    <property type="match status" value="1"/>
</dbReference>
<dbReference type="PANTHER" id="PTHR24416">
    <property type="entry name" value="TYROSINE-PROTEIN KINASE RECEPTOR"/>
    <property type="match status" value="1"/>
</dbReference>
<dbReference type="SUPFAM" id="SSF48726">
    <property type="entry name" value="Immunoglobulin"/>
    <property type="match status" value="1"/>
</dbReference>
<evidence type="ECO:0000256" key="22">
    <source>
        <dbReference type="SAM" id="MobiDB-lite"/>
    </source>
</evidence>
<dbReference type="GO" id="GO:0004714">
    <property type="term" value="F:transmembrane receptor protein tyrosine kinase activity"/>
    <property type="evidence" value="ECO:0007669"/>
    <property type="project" value="UniProtKB-EC"/>
</dbReference>
<evidence type="ECO:0000256" key="11">
    <source>
        <dbReference type="ARBA" id="ARBA00023136"/>
    </source>
</evidence>
<dbReference type="Pfam" id="PF01392">
    <property type="entry name" value="Fz"/>
    <property type="match status" value="1"/>
</dbReference>
<evidence type="ECO:0000256" key="9">
    <source>
        <dbReference type="ARBA" id="ARBA00022989"/>
    </source>
</evidence>
<dbReference type="InterPro" id="IPR007110">
    <property type="entry name" value="Ig-like_dom"/>
</dbReference>
<evidence type="ECO:0000256" key="15">
    <source>
        <dbReference type="ARBA" id="ARBA00023180"/>
    </source>
</evidence>